<proteinExistence type="predicted"/>
<organism evidence="5 6">
    <name type="scientific">Microcystis aeruginosa KW</name>
    <dbReference type="NCBI Taxonomy" id="1960155"/>
    <lineage>
        <taxon>Bacteria</taxon>
        <taxon>Bacillati</taxon>
        <taxon>Cyanobacteriota</taxon>
        <taxon>Cyanophyceae</taxon>
        <taxon>Oscillatoriophycideae</taxon>
        <taxon>Chroococcales</taxon>
        <taxon>Microcystaceae</taxon>
        <taxon>Microcystis</taxon>
    </lineage>
</organism>
<dbReference type="SUPFAM" id="SSF51206">
    <property type="entry name" value="cAMP-binding domain-like"/>
    <property type="match status" value="1"/>
</dbReference>
<dbReference type="InterPro" id="IPR018335">
    <property type="entry name" value="Tscrpt_reg_HTH_Crp-type_CS"/>
</dbReference>
<keyword evidence="3" id="KW-0804">Transcription</keyword>
<dbReference type="Proteomes" id="UP000189835">
    <property type="component" value="Unassembled WGS sequence"/>
</dbReference>
<gene>
    <name evidence="5" type="ORF">B1L04_27675</name>
</gene>
<comment type="caution">
    <text evidence="5">The sequence shown here is derived from an EMBL/GenBank/DDBJ whole genome shotgun (WGS) entry which is preliminary data.</text>
</comment>
<dbReference type="SUPFAM" id="SSF46785">
    <property type="entry name" value="Winged helix' DNA-binding domain"/>
    <property type="match status" value="1"/>
</dbReference>
<protein>
    <submittedName>
        <fullName evidence="5">Replication/maintenance protein</fullName>
    </submittedName>
</protein>
<reference evidence="5 6" key="1">
    <citation type="submission" date="2017-02" db="EMBL/GenBank/DDBJ databases">
        <title>Genome sequence of Microcystis aeruginosa KW.</title>
        <authorList>
            <person name="Oh H.-M."/>
            <person name="Ahn C.-Y."/>
            <person name="Jeong H."/>
            <person name="Srivastava A."/>
            <person name="Lee H.-G."/>
            <person name="Kang S.-R."/>
        </authorList>
    </citation>
    <scope>NUCLEOTIDE SEQUENCE [LARGE SCALE GENOMIC DNA]</scope>
    <source>
        <strain evidence="5 6">KW</strain>
    </source>
</reference>
<dbReference type="Pfam" id="PF13545">
    <property type="entry name" value="HTH_Crp_2"/>
    <property type="match status" value="1"/>
</dbReference>
<dbReference type="InterPro" id="IPR014710">
    <property type="entry name" value="RmlC-like_jellyroll"/>
</dbReference>
<sequence>MLLTYNPSVSPFREDYSESRRLHFYDRGENIPLVVDGVWQVYRGMAQLSQVSESGEEILLGWAHSSHFFGLNLTHLESYHARALSELYLKWYTIAEVENSAELTRMMLNQMIRRQQQTESLLAIAGLKRVEERLQQLLQLLKREMGEPIAQGSRLKIRLTHQNLANAIGTTRVTVTRLLGEFQRQGAVSSDCDRHLIIHD</sequence>
<dbReference type="InterPro" id="IPR018490">
    <property type="entry name" value="cNMP-bd_dom_sf"/>
</dbReference>
<evidence type="ECO:0000313" key="6">
    <source>
        <dbReference type="Proteomes" id="UP000189835"/>
    </source>
</evidence>
<dbReference type="PROSITE" id="PS51063">
    <property type="entry name" value="HTH_CRP_2"/>
    <property type="match status" value="1"/>
</dbReference>
<dbReference type="EMBL" id="MVGR01000006">
    <property type="protein sequence ID" value="OPF14420.1"/>
    <property type="molecule type" value="Genomic_DNA"/>
</dbReference>
<dbReference type="InterPro" id="IPR036390">
    <property type="entry name" value="WH_DNA-bd_sf"/>
</dbReference>
<evidence type="ECO:0000313" key="5">
    <source>
        <dbReference type="EMBL" id="OPF14420.1"/>
    </source>
</evidence>
<feature type="domain" description="HTH crp-type" evidence="4">
    <location>
        <begin position="128"/>
        <end position="200"/>
    </location>
</feature>
<dbReference type="PRINTS" id="PR00034">
    <property type="entry name" value="HTHCRP"/>
</dbReference>
<dbReference type="InterPro" id="IPR012318">
    <property type="entry name" value="HTH_CRP"/>
</dbReference>
<dbReference type="AlphaFoldDB" id="A0A1V4BKY9"/>
<dbReference type="GO" id="GO:0003700">
    <property type="term" value="F:DNA-binding transcription factor activity"/>
    <property type="evidence" value="ECO:0007669"/>
    <property type="project" value="InterPro"/>
</dbReference>
<keyword evidence="2" id="KW-0238">DNA-binding</keyword>
<dbReference type="CDD" id="cd00092">
    <property type="entry name" value="HTH_CRP"/>
    <property type="match status" value="1"/>
</dbReference>
<accession>A0A1V4BKY9</accession>
<keyword evidence="1" id="KW-0805">Transcription regulation</keyword>
<evidence type="ECO:0000259" key="4">
    <source>
        <dbReference type="PROSITE" id="PS51063"/>
    </source>
</evidence>
<dbReference type="PROSITE" id="PS00042">
    <property type="entry name" value="HTH_CRP_1"/>
    <property type="match status" value="1"/>
</dbReference>
<evidence type="ECO:0000256" key="1">
    <source>
        <dbReference type="ARBA" id="ARBA00023015"/>
    </source>
</evidence>
<evidence type="ECO:0000256" key="2">
    <source>
        <dbReference type="ARBA" id="ARBA00023125"/>
    </source>
</evidence>
<name>A0A1V4BKY9_MICAE</name>
<dbReference type="Gene3D" id="2.60.120.10">
    <property type="entry name" value="Jelly Rolls"/>
    <property type="match status" value="1"/>
</dbReference>
<evidence type="ECO:0000256" key="3">
    <source>
        <dbReference type="ARBA" id="ARBA00023163"/>
    </source>
</evidence>
<dbReference type="SMART" id="SM00419">
    <property type="entry name" value="HTH_CRP"/>
    <property type="match status" value="1"/>
</dbReference>
<dbReference type="RefSeq" id="WP_002760023.1">
    <property type="nucleotide sequence ID" value="NZ_MVGR01000006.1"/>
</dbReference>
<dbReference type="GO" id="GO:0003677">
    <property type="term" value="F:DNA binding"/>
    <property type="evidence" value="ECO:0007669"/>
    <property type="project" value="UniProtKB-KW"/>
</dbReference>